<proteinExistence type="predicted"/>
<dbReference type="EnsemblMetazoa" id="XM_011405270.2">
    <property type="protein sequence ID" value="XP_011403572.1"/>
    <property type="gene ID" value="LOC105312537"/>
</dbReference>
<name>A0A1X7V101_AMPQE</name>
<dbReference type="OMA" id="YQAFWIN"/>
<dbReference type="KEGG" id="aqu:105312537"/>
<dbReference type="PANTHER" id="PTHR46361">
    <property type="entry name" value="ELECTRON CARRIER/ PROTEIN DISULFIDE OXIDOREDUCTASE"/>
    <property type="match status" value="1"/>
</dbReference>
<dbReference type="PANTHER" id="PTHR46361:SF3">
    <property type="entry name" value="ELECTRON CARRIER_ PROTEIN DISULFIDE OXIDOREDUCTASE"/>
    <property type="match status" value="1"/>
</dbReference>
<dbReference type="InParanoid" id="A0A1X7V101"/>
<reference evidence="3" key="1">
    <citation type="journal article" date="2010" name="Nature">
        <title>The Amphimedon queenslandica genome and the evolution of animal complexity.</title>
        <authorList>
            <person name="Srivastava M."/>
            <person name="Simakov O."/>
            <person name="Chapman J."/>
            <person name="Fahey B."/>
            <person name="Gauthier M.E."/>
            <person name="Mitros T."/>
            <person name="Richards G.S."/>
            <person name="Conaco C."/>
            <person name="Dacre M."/>
            <person name="Hellsten U."/>
            <person name="Larroux C."/>
            <person name="Putnam N.H."/>
            <person name="Stanke M."/>
            <person name="Adamska M."/>
            <person name="Darling A."/>
            <person name="Degnan S.M."/>
            <person name="Oakley T.H."/>
            <person name="Plachetzki D.C."/>
            <person name="Zhai Y."/>
            <person name="Adamski M."/>
            <person name="Calcino A."/>
            <person name="Cummins S.F."/>
            <person name="Goodstein D.M."/>
            <person name="Harris C."/>
            <person name="Jackson D.J."/>
            <person name="Leys S.P."/>
            <person name="Shu S."/>
            <person name="Woodcroft B.J."/>
            <person name="Vervoort M."/>
            <person name="Kosik K.S."/>
            <person name="Manning G."/>
            <person name="Degnan B.M."/>
            <person name="Rokhsar D.S."/>
        </authorList>
    </citation>
    <scope>NUCLEOTIDE SEQUENCE [LARGE SCALE GENOMIC DNA]</scope>
</reference>
<dbReference type="OrthoDB" id="418495at2759"/>
<dbReference type="EnsemblMetazoa" id="Aqu2.1.33474_001">
    <property type="protein sequence ID" value="Aqu2.1.33474_001"/>
    <property type="gene ID" value="Aqu2.1.33474"/>
</dbReference>
<organism evidence="2">
    <name type="scientific">Amphimedon queenslandica</name>
    <name type="common">Sponge</name>
    <dbReference type="NCBI Taxonomy" id="400682"/>
    <lineage>
        <taxon>Eukaryota</taxon>
        <taxon>Metazoa</taxon>
        <taxon>Porifera</taxon>
        <taxon>Demospongiae</taxon>
        <taxon>Heteroscleromorpha</taxon>
        <taxon>Haplosclerida</taxon>
        <taxon>Niphatidae</taxon>
        <taxon>Amphimedon</taxon>
    </lineage>
</organism>
<dbReference type="AlphaFoldDB" id="A0A1X7V101"/>
<evidence type="ECO:0000313" key="2">
    <source>
        <dbReference type="EnsemblMetazoa" id="Aqu2.1.33474_001"/>
    </source>
</evidence>
<protein>
    <recommendedName>
        <fullName evidence="1">DUF547 domain-containing protein</fullName>
    </recommendedName>
</protein>
<dbReference type="InterPro" id="IPR006869">
    <property type="entry name" value="DUF547"/>
</dbReference>
<sequence length="276" mass="31267">MSERKILNESMGVGVSVGGASLESIGIQLQSSMLQLKGLYLSPDGRGVDYGRIKESEEFNRYREIAKTLTTVDVMKESNEEQRKAFFINVYNSLTIHGLVDADVLPSSVLEMKGFWRNTCYNIGGYILSLDDIEHGILRCNRPHPSDETTPLFSSTDERLKLSLSSFDPRLHFALVCGAKSCPAIQVYSANKLERALNGATRNFCSQEVVIDVANRKVTLSKLFLWYFKDFGSTVEELLAWVSNYLDDNKDINYLLNDVSNINIEYKDYDWLINKL</sequence>
<dbReference type="eggNOG" id="ENOG502QS72">
    <property type="taxonomic scope" value="Eukaryota"/>
</dbReference>
<dbReference type="STRING" id="400682.A0A1X7V101"/>
<evidence type="ECO:0000259" key="1">
    <source>
        <dbReference type="Pfam" id="PF04784"/>
    </source>
</evidence>
<gene>
    <name evidence="2" type="primary">105312537</name>
</gene>
<accession>A0A1X7V101</accession>
<keyword evidence="3" id="KW-1185">Reference proteome</keyword>
<evidence type="ECO:0000313" key="3">
    <source>
        <dbReference type="Proteomes" id="UP000007879"/>
    </source>
</evidence>
<reference evidence="2" key="2">
    <citation type="submission" date="2017-05" db="UniProtKB">
        <authorList>
            <consortium name="EnsemblMetazoa"/>
        </authorList>
    </citation>
    <scope>IDENTIFICATION</scope>
</reference>
<dbReference type="Pfam" id="PF04784">
    <property type="entry name" value="DUF547"/>
    <property type="match status" value="1"/>
</dbReference>
<dbReference type="Proteomes" id="UP000007879">
    <property type="component" value="Unassembled WGS sequence"/>
</dbReference>
<feature type="domain" description="DUF547" evidence="1">
    <location>
        <begin position="76"/>
        <end position="204"/>
    </location>
</feature>